<dbReference type="Pfam" id="PF05128">
    <property type="entry name" value="DUF697"/>
    <property type="match status" value="1"/>
</dbReference>
<evidence type="ECO:0000256" key="2">
    <source>
        <dbReference type="ARBA" id="ARBA00022692"/>
    </source>
</evidence>
<dbReference type="RefSeq" id="WP_154420752.1">
    <property type="nucleotide sequence ID" value="NZ_VUNS01000042.1"/>
</dbReference>
<name>A0A844GBJ6_9BACT</name>
<dbReference type="InterPro" id="IPR021147">
    <property type="entry name" value="DUF697"/>
</dbReference>
<accession>A0A844GBJ6</accession>
<proteinExistence type="predicted"/>
<dbReference type="EMBL" id="VUNS01000042">
    <property type="protein sequence ID" value="MST99579.1"/>
    <property type="molecule type" value="Genomic_DNA"/>
</dbReference>
<comment type="subcellular location">
    <subcellularLocation>
        <location evidence="1">Membrane</location>
        <topology evidence="1">Multi-pass membrane protein</topology>
    </subcellularLocation>
</comment>
<feature type="transmembrane region" description="Helical" evidence="5">
    <location>
        <begin position="7"/>
        <end position="31"/>
    </location>
</feature>
<sequence length="302" mass="33976">MNNLRKITLGVTAGIAALFLLLYISNIIIIGDKLGRISFLLEILFDGVMILLPPGLLLWYFCKVFRRTTCSLGKIREMNPFDPATDVLYERFIRHVLSNGELNETQRNILTNTLMVGEYQQGMELYLNECKVSADEEGHKHALMAAVSTIVSPLGGGDMMFMLLWNLRLINQIINIYGFRPTLPQLLRIYQHVLFSGLLAGSIEEILESSDVNSLLNVLPIPGKGALLQASCAIFSTLKTCYLTQYYLSHDFSEAERISAKKAARNFACKQIPEVLKEAWKQIQSKTPDIFSKLLKNNAVPE</sequence>
<gene>
    <name evidence="6" type="ORF">FYJ85_21355</name>
</gene>
<reference evidence="6 7" key="1">
    <citation type="submission" date="2019-08" db="EMBL/GenBank/DDBJ databases">
        <title>In-depth cultivation of the pig gut microbiome towards novel bacterial diversity and tailored functional studies.</title>
        <authorList>
            <person name="Wylensek D."/>
            <person name="Hitch T.C.A."/>
            <person name="Clavel T."/>
        </authorList>
    </citation>
    <scope>NUCLEOTIDE SEQUENCE [LARGE SCALE GENOMIC DNA]</scope>
    <source>
        <strain evidence="6 7">BBE-744-WT-12</strain>
    </source>
</reference>
<evidence type="ECO:0000313" key="7">
    <source>
        <dbReference type="Proteomes" id="UP000435649"/>
    </source>
</evidence>
<dbReference type="Proteomes" id="UP000435649">
    <property type="component" value="Unassembled WGS sequence"/>
</dbReference>
<evidence type="ECO:0000256" key="3">
    <source>
        <dbReference type="ARBA" id="ARBA00022989"/>
    </source>
</evidence>
<dbReference type="GO" id="GO:0016020">
    <property type="term" value="C:membrane"/>
    <property type="evidence" value="ECO:0007669"/>
    <property type="project" value="UniProtKB-SubCell"/>
</dbReference>
<comment type="caution">
    <text evidence="6">The sequence shown here is derived from an EMBL/GenBank/DDBJ whole genome shotgun (WGS) entry which is preliminary data.</text>
</comment>
<keyword evidence="2 5" id="KW-0812">Transmembrane</keyword>
<keyword evidence="3 5" id="KW-1133">Transmembrane helix</keyword>
<keyword evidence="4 5" id="KW-0472">Membrane</keyword>
<feature type="transmembrane region" description="Helical" evidence="5">
    <location>
        <begin position="37"/>
        <end position="61"/>
    </location>
</feature>
<protein>
    <submittedName>
        <fullName evidence="6">DUF697 domain-containing protein</fullName>
    </submittedName>
</protein>
<evidence type="ECO:0000256" key="1">
    <source>
        <dbReference type="ARBA" id="ARBA00004141"/>
    </source>
</evidence>
<keyword evidence="7" id="KW-1185">Reference proteome</keyword>
<evidence type="ECO:0000313" key="6">
    <source>
        <dbReference type="EMBL" id="MST99579.1"/>
    </source>
</evidence>
<dbReference type="AlphaFoldDB" id="A0A844GBJ6"/>
<organism evidence="6 7">
    <name type="scientific">Victivallis lenta</name>
    <dbReference type="NCBI Taxonomy" id="2606640"/>
    <lineage>
        <taxon>Bacteria</taxon>
        <taxon>Pseudomonadati</taxon>
        <taxon>Lentisphaerota</taxon>
        <taxon>Lentisphaeria</taxon>
        <taxon>Victivallales</taxon>
        <taxon>Victivallaceae</taxon>
        <taxon>Victivallis</taxon>
    </lineage>
</organism>
<evidence type="ECO:0000256" key="5">
    <source>
        <dbReference type="SAM" id="Phobius"/>
    </source>
</evidence>
<evidence type="ECO:0000256" key="4">
    <source>
        <dbReference type="ARBA" id="ARBA00023136"/>
    </source>
</evidence>